<accession>A0A4R6DZU2</accession>
<dbReference type="RefSeq" id="WP_133591719.1">
    <property type="nucleotide sequence ID" value="NZ_SNVV01000009.1"/>
</dbReference>
<reference evidence="1 2" key="1">
    <citation type="submission" date="2019-03" db="EMBL/GenBank/DDBJ databases">
        <title>Genomic Encyclopedia of Type Strains, Phase IV (KMG-IV): sequencing the most valuable type-strain genomes for metagenomic binning, comparative biology and taxonomic classification.</title>
        <authorList>
            <person name="Goeker M."/>
        </authorList>
    </citation>
    <scope>NUCLEOTIDE SEQUENCE [LARGE SCALE GENOMIC DNA]</scope>
    <source>
        <strain evidence="1 2">DSM 12121</strain>
    </source>
</reference>
<sequence>MSTRHEWDYDAVCIHCNFDGAEWTHLKRDGEEMPLCSVTNETERERNRRIAAPRIDAWLQGVWE</sequence>
<dbReference type="OrthoDB" id="7595207at2"/>
<protein>
    <submittedName>
        <fullName evidence="1">Uncharacterized protein</fullName>
    </submittedName>
</protein>
<dbReference type="AlphaFoldDB" id="A0A4R6DZU2"/>
<comment type="caution">
    <text evidence="1">The sequence shown here is derived from an EMBL/GenBank/DDBJ whole genome shotgun (WGS) entry which is preliminary data.</text>
</comment>
<evidence type="ECO:0000313" key="2">
    <source>
        <dbReference type="Proteomes" id="UP000295129"/>
    </source>
</evidence>
<gene>
    <name evidence="1" type="ORF">C7389_109148</name>
</gene>
<dbReference type="Proteomes" id="UP000295129">
    <property type="component" value="Unassembled WGS sequence"/>
</dbReference>
<keyword evidence="2" id="KW-1185">Reference proteome</keyword>
<evidence type="ECO:0000313" key="1">
    <source>
        <dbReference type="EMBL" id="TDN50454.1"/>
    </source>
</evidence>
<organism evidence="1 2">
    <name type="scientific">Azoarcus indigens</name>
    <dbReference type="NCBI Taxonomy" id="29545"/>
    <lineage>
        <taxon>Bacteria</taxon>
        <taxon>Pseudomonadati</taxon>
        <taxon>Pseudomonadota</taxon>
        <taxon>Betaproteobacteria</taxon>
        <taxon>Rhodocyclales</taxon>
        <taxon>Zoogloeaceae</taxon>
        <taxon>Azoarcus</taxon>
    </lineage>
</organism>
<dbReference type="EMBL" id="SNVV01000009">
    <property type="protein sequence ID" value="TDN50454.1"/>
    <property type="molecule type" value="Genomic_DNA"/>
</dbReference>
<proteinExistence type="predicted"/>
<name>A0A4R6DZU2_9RHOO</name>